<dbReference type="WBParaSite" id="EEL_0000066301-mRNA-1">
    <property type="protein sequence ID" value="EEL_0000066301-mRNA-1"/>
    <property type="gene ID" value="EEL_0000066301"/>
</dbReference>
<accession>A0A0R3RGW6</accession>
<evidence type="ECO:0000313" key="1">
    <source>
        <dbReference type="Proteomes" id="UP000050640"/>
    </source>
</evidence>
<dbReference type="AlphaFoldDB" id="A0A0R3RGW6"/>
<organism evidence="1 2">
    <name type="scientific">Elaeophora elaphi</name>
    <dbReference type="NCBI Taxonomy" id="1147741"/>
    <lineage>
        <taxon>Eukaryota</taxon>
        <taxon>Metazoa</taxon>
        <taxon>Ecdysozoa</taxon>
        <taxon>Nematoda</taxon>
        <taxon>Chromadorea</taxon>
        <taxon>Rhabditida</taxon>
        <taxon>Spirurina</taxon>
        <taxon>Spiruromorpha</taxon>
        <taxon>Filarioidea</taxon>
        <taxon>Onchocercidae</taxon>
        <taxon>Elaeophora</taxon>
    </lineage>
</organism>
<sequence>LQPRKFIVRSDASLGWLISDLIEDGYCRWDDHCILSTSNQSHYFQIVDNRLCIKNSIRQLQDRSVAIIIETAAPQQRIFTVNVNITGNSSPSFSSDIYNATLRNDVAPETAVSFDKEITLINVSNSTDLHISIISNSTNLPFILNYRKRRDAHYAKLYISRRLRPTDGTFQSFYIGALDKHSLIRLAVARIDISLEELPISAPKFNSAHYFRQVDKLQPHATVLRVTAK</sequence>
<proteinExistence type="predicted"/>
<protein>
    <submittedName>
        <fullName evidence="2">Cadherin domain-containing protein</fullName>
    </submittedName>
</protein>
<dbReference type="STRING" id="1147741.A0A0R3RGW6"/>
<dbReference type="Proteomes" id="UP000050640">
    <property type="component" value="Unplaced"/>
</dbReference>
<keyword evidence="1" id="KW-1185">Reference proteome</keyword>
<evidence type="ECO:0000313" key="2">
    <source>
        <dbReference type="WBParaSite" id="EEL_0000066301-mRNA-1"/>
    </source>
</evidence>
<reference evidence="2" key="1">
    <citation type="submission" date="2017-02" db="UniProtKB">
        <authorList>
            <consortium name="WormBaseParasite"/>
        </authorList>
    </citation>
    <scope>IDENTIFICATION</scope>
</reference>
<name>A0A0R3RGW6_9BILA</name>